<gene>
    <name evidence="1" type="ORF">MEUPH1_LOCUS5349</name>
</gene>
<organism evidence="1 2">
    <name type="scientific">Macrosiphum euphorbiae</name>
    <name type="common">potato aphid</name>
    <dbReference type="NCBI Taxonomy" id="13131"/>
    <lineage>
        <taxon>Eukaryota</taxon>
        <taxon>Metazoa</taxon>
        <taxon>Ecdysozoa</taxon>
        <taxon>Arthropoda</taxon>
        <taxon>Hexapoda</taxon>
        <taxon>Insecta</taxon>
        <taxon>Pterygota</taxon>
        <taxon>Neoptera</taxon>
        <taxon>Paraneoptera</taxon>
        <taxon>Hemiptera</taxon>
        <taxon>Sternorrhyncha</taxon>
        <taxon>Aphidomorpha</taxon>
        <taxon>Aphidoidea</taxon>
        <taxon>Aphididae</taxon>
        <taxon>Macrosiphini</taxon>
        <taxon>Macrosiphum</taxon>
    </lineage>
</organism>
<evidence type="ECO:0000313" key="1">
    <source>
        <dbReference type="EMBL" id="CAI6348696.1"/>
    </source>
</evidence>
<proteinExistence type="predicted"/>
<comment type="caution">
    <text evidence="1">The sequence shown here is derived from an EMBL/GenBank/DDBJ whole genome shotgun (WGS) entry which is preliminary data.</text>
</comment>
<keyword evidence="2" id="KW-1185">Reference proteome</keyword>
<accession>A0AAV0VWQ7</accession>
<reference evidence="1 2" key="1">
    <citation type="submission" date="2023-01" db="EMBL/GenBank/DDBJ databases">
        <authorList>
            <person name="Whitehead M."/>
        </authorList>
    </citation>
    <scope>NUCLEOTIDE SEQUENCE [LARGE SCALE GENOMIC DNA]</scope>
</reference>
<dbReference type="EMBL" id="CARXXK010000001">
    <property type="protein sequence ID" value="CAI6348696.1"/>
    <property type="molecule type" value="Genomic_DNA"/>
</dbReference>
<dbReference type="Proteomes" id="UP001160148">
    <property type="component" value="Unassembled WGS sequence"/>
</dbReference>
<name>A0AAV0VWQ7_9HEMI</name>
<sequence length="81" mass="9410">MKCEEICLHVRNSYFVLFAAVRVRDLNIRFHFRVNIPRPYSSNDGPDLSSLTLCKFATALVEVNSRLGYAVEQSQHNQIFY</sequence>
<protein>
    <submittedName>
        <fullName evidence="1">Uncharacterized protein</fullName>
    </submittedName>
</protein>
<dbReference type="AlphaFoldDB" id="A0AAV0VWQ7"/>
<evidence type="ECO:0000313" key="2">
    <source>
        <dbReference type="Proteomes" id="UP001160148"/>
    </source>
</evidence>